<feature type="binding site" evidence="11">
    <location>
        <position position="231"/>
    </location>
    <ligand>
        <name>Zn(2+)</name>
        <dbReference type="ChEBI" id="CHEBI:29105"/>
        <label>1</label>
    </ligand>
</feature>
<dbReference type="GO" id="GO:0004222">
    <property type="term" value="F:metalloendopeptidase activity"/>
    <property type="evidence" value="ECO:0007669"/>
    <property type="project" value="InterPro"/>
</dbReference>
<keyword evidence="6 11" id="KW-0862">Zinc</keyword>
<protein>
    <submittedName>
        <fullName evidence="14">OLC1v1031800C1</fullName>
    </submittedName>
</protein>
<keyword evidence="5" id="KW-0378">Hydrolase</keyword>
<dbReference type="SUPFAM" id="SSF47090">
    <property type="entry name" value="PGBD-like"/>
    <property type="match status" value="1"/>
</dbReference>
<comment type="similarity">
    <text evidence="1">Belongs to the peptidase M10A family. Matrix metalloproteinases (MMPs) subfamily.</text>
</comment>
<feature type="binding site" evidence="11">
    <location>
        <position position="236"/>
    </location>
    <ligand>
        <name>Ca(2+)</name>
        <dbReference type="ChEBI" id="CHEBI:29108"/>
        <label>3</label>
    </ligand>
</feature>
<evidence type="ECO:0000256" key="11">
    <source>
        <dbReference type="PIRSR" id="PIRSR621190-2"/>
    </source>
</evidence>
<evidence type="ECO:0000256" key="9">
    <source>
        <dbReference type="ARBA" id="ARBA00023180"/>
    </source>
</evidence>
<dbReference type="InterPro" id="IPR001818">
    <property type="entry name" value="Pept_M10_metallopeptidase"/>
</dbReference>
<feature type="binding site" evidence="11">
    <location>
        <position position="196"/>
    </location>
    <ligand>
        <name>Ca(2+)</name>
        <dbReference type="ChEBI" id="CHEBI:29108"/>
        <label>2</label>
    </ligand>
</feature>
<feature type="chain" id="PRO_5043740508" evidence="12">
    <location>
        <begin position="19"/>
        <end position="344"/>
    </location>
</feature>
<keyword evidence="11" id="KW-0106">Calcium</keyword>
<comment type="cofactor">
    <cofactor evidence="11">
        <name>Ca(2+)</name>
        <dbReference type="ChEBI" id="CHEBI:29108"/>
    </cofactor>
    <text evidence="11">Can bind about 5 Ca(2+) ions per subunit.</text>
</comment>
<dbReference type="GO" id="GO:0031012">
    <property type="term" value="C:extracellular matrix"/>
    <property type="evidence" value="ECO:0007669"/>
    <property type="project" value="InterPro"/>
</dbReference>
<dbReference type="PANTHER" id="PTHR10201">
    <property type="entry name" value="MATRIX METALLOPROTEINASE"/>
    <property type="match status" value="1"/>
</dbReference>
<feature type="binding site" evidence="11">
    <location>
        <position position="233"/>
    </location>
    <ligand>
        <name>Ca(2+)</name>
        <dbReference type="ChEBI" id="CHEBI:29108"/>
        <label>3</label>
    </ligand>
</feature>
<dbReference type="PANTHER" id="PTHR10201:SF321">
    <property type="entry name" value="METALLOENDOPROTEINASE 4-MMP"/>
    <property type="match status" value="1"/>
</dbReference>
<dbReference type="InterPro" id="IPR033739">
    <property type="entry name" value="M10A_MMP"/>
</dbReference>
<dbReference type="InterPro" id="IPR024079">
    <property type="entry name" value="MetalloPept_cat_dom_sf"/>
</dbReference>
<sequence>MYNVFSLIFLLALVPANSIRLTEITSDQNYGTWQKFTRFVDTEKGSQVKGLSDLKVYLQFFGYLSNDPTKNLTDLYDEEMESAVSAYQKNMGLPVSGELDNDTMNLIIAPRCGNPDKIIVSTNNSIASILHYSFLKNTPMWKRQIPITLKYAFSPDHMIPELSVSEIRPVFERAFERWSSATSINFAETDDLRHADISIGFYTGNHGDTLPFDGPLGMTAHAYPPETGIIHLDGAEIWAVDSEKLKLKRAVDLESVALHEIGHVLGLGHSTINEAVMYPTLISGTRKVELSVDDVEGIQGLYGSNRSKHDFQNSSWSTLQGLRRSSGSSMILGIMVFLVYLRLL</sequence>
<keyword evidence="15" id="KW-1185">Reference proteome</keyword>
<dbReference type="PRINTS" id="PR00138">
    <property type="entry name" value="MATRIXIN"/>
</dbReference>
<feature type="binding site" evidence="11">
    <location>
        <position position="213"/>
    </location>
    <ligand>
        <name>Ca(2+)</name>
        <dbReference type="ChEBI" id="CHEBI:29108"/>
        <label>3</label>
    </ligand>
</feature>
<evidence type="ECO:0000256" key="6">
    <source>
        <dbReference type="ARBA" id="ARBA00022833"/>
    </source>
</evidence>
<keyword evidence="9" id="KW-0325">Glycoprotein</keyword>
<evidence type="ECO:0000313" key="15">
    <source>
        <dbReference type="Proteomes" id="UP001161247"/>
    </source>
</evidence>
<dbReference type="AlphaFoldDB" id="A0AAV1CJR2"/>
<evidence type="ECO:0000256" key="4">
    <source>
        <dbReference type="ARBA" id="ARBA00022729"/>
    </source>
</evidence>
<dbReference type="InterPro" id="IPR002477">
    <property type="entry name" value="Peptidoglycan-bd-like"/>
</dbReference>
<keyword evidence="7" id="KW-0482">Metalloprotease</keyword>
<evidence type="ECO:0000256" key="7">
    <source>
        <dbReference type="ARBA" id="ARBA00023049"/>
    </source>
</evidence>
<dbReference type="Proteomes" id="UP001161247">
    <property type="component" value="Chromosome 2"/>
</dbReference>
<feature type="binding site" evidence="11">
    <location>
        <position position="206"/>
    </location>
    <ligand>
        <name>Zn(2+)</name>
        <dbReference type="ChEBI" id="CHEBI:29105"/>
        <label>1</label>
    </ligand>
</feature>
<dbReference type="InterPro" id="IPR036365">
    <property type="entry name" value="PGBD-like_sf"/>
</dbReference>
<evidence type="ECO:0000256" key="5">
    <source>
        <dbReference type="ARBA" id="ARBA00022801"/>
    </source>
</evidence>
<feature type="binding site" evidence="11">
    <location>
        <position position="263"/>
    </location>
    <ligand>
        <name>Zn(2+)</name>
        <dbReference type="ChEBI" id="CHEBI:29105"/>
        <label>2</label>
        <note>catalytic</note>
    </ligand>
</feature>
<dbReference type="SUPFAM" id="SSF55486">
    <property type="entry name" value="Metalloproteases ('zincins'), catalytic domain"/>
    <property type="match status" value="1"/>
</dbReference>
<evidence type="ECO:0000256" key="1">
    <source>
        <dbReference type="ARBA" id="ARBA00009614"/>
    </source>
</evidence>
<feature type="binding site" description="in inhibited form" evidence="11">
    <location>
        <position position="112"/>
    </location>
    <ligand>
        <name>Zn(2+)</name>
        <dbReference type="ChEBI" id="CHEBI:29105"/>
        <label>2</label>
        <note>catalytic</note>
    </ligand>
</feature>
<evidence type="ECO:0000256" key="3">
    <source>
        <dbReference type="ARBA" id="ARBA00022723"/>
    </source>
</evidence>
<dbReference type="GO" id="GO:0008270">
    <property type="term" value="F:zinc ion binding"/>
    <property type="evidence" value="ECO:0007669"/>
    <property type="project" value="InterPro"/>
</dbReference>
<keyword evidence="3 11" id="KW-0479">Metal-binding</keyword>
<dbReference type="GO" id="GO:0006508">
    <property type="term" value="P:proteolysis"/>
    <property type="evidence" value="ECO:0007669"/>
    <property type="project" value="UniProtKB-KW"/>
</dbReference>
<keyword evidence="8" id="KW-0865">Zymogen</keyword>
<feature type="binding site" evidence="11">
    <location>
        <position position="214"/>
    </location>
    <ligand>
        <name>Ca(2+)</name>
        <dbReference type="ChEBI" id="CHEBI:29108"/>
        <label>3</label>
    </ligand>
</feature>
<feature type="signal peptide" evidence="12">
    <location>
        <begin position="1"/>
        <end position="18"/>
    </location>
</feature>
<dbReference type="InterPro" id="IPR006026">
    <property type="entry name" value="Peptidase_Metallo"/>
</dbReference>
<dbReference type="SMART" id="SM00235">
    <property type="entry name" value="ZnMc"/>
    <property type="match status" value="1"/>
</dbReference>
<gene>
    <name evidence="14" type="ORF">OLC1_LOCUS6678</name>
</gene>
<comment type="cofactor">
    <cofactor evidence="11">
        <name>Zn(2+)</name>
        <dbReference type="ChEBI" id="CHEBI:29105"/>
    </cofactor>
    <text evidence="11">Binds 2 Zn(2+) ions per subunit.</text>
</comment>
<dbReference type="Pfam" id="PF00413">
    <property type="entry name" value="Peptidase_M10"/>
    <property type="match status" value="1"/>
</dbReference>
<dbReference type="InterPro" id="IPR021190">
    <property type="entry name" value="Pept_M10A"/>
</dbReference>
<dbReference type="CDD" id="cd04278">
    <property type="entry name" value="ZnMc_MMP"/>
    <property type="match status" value="1"/>
</dbReference>
<evidence type="ECO:0000256" key="10">
    <source>
        <dbReference type="PIRSR" id="PIRSR621190-1"/>
    </source>
</evidence>
<feature type="binding site" evidence="11">
    <location>
        <position position="259"/>
    </location>
    <ligand>
        <name>Zn(2+)</name>
        <dbReference type="ChEBI" id="CHEBI:29105"/>
        <label>2</label>
        <note>catalytic</note>
    </ligand>
</feature>
<evidence type="ECO:0000256" key="8">
    <source>
        <dbReference type="ARBA" id="ARBA00023145"/>
    </source>
</evidence>
<feature type="active site" evidence="10">
    <location>
        <position position="260"/>
    </location>
</feature>
<dbReference type="Gene3D" id="3.40.390.10">
    <property type="entry name" value="Collagenase (Catalytic Domain)"/>
    <property type="match status" value="1"/>
</dbReference>
<evidence type="ECO:0000256" key="2">
    <source>
        <dbReference type="ARBA" id="ARBA00022670"/>
    </source>
</evidence>
<dbReference type="GO" id="GO:0030198">
    <property type="term" value="P:extracellular matrix organization"/>
    <property type="evidence" value="ECO:0007669"/>
    <property type="project" value="TreeGrafter"/>
</dbReference>
<proteinExistence type="inferred from homology"/>
<dbReference type="EMBL" id="OX459119">
    <property type="protein sequence ID" value="CAI9095785.1"/>
    <property type="molecule type" value="Genomic_DNA"/>
</dbReference>
<feature type="domain" description="Peptidase metallopeptidase" evidence="13">
    <location>
        <begin position="137"/>
        <end position="304"/>
    </location>
</feature>
<evidence type="ECO:0000259" key="13">
    <source>
        <dbReference type="SMART" id="SM00235"/>
    </source>
</evidence>
<evidence type="ECO:0000313" key="14">
    <source>
        <dbReference type="EMBL" id="CAI9095785.1"/>
    </source>
</evidence>
<feature type="binding site" evidence="11">
    <location>
        <position position="221"/>
    </location>
    <ligand>
        <name>Zn(2+)</name>
        <dbReference type="ChEBI" id="CHEBI:29105"/>
        <label>1</label>
    </ligand>
</feature>
<feature type="binding site" evidence="11">
    <location>
        <position position="236"/>
    </location>
    <ligand>
        <name>Ca(2+)</name>
        <dbReference type="ChEBI" id="CHEBI:29108"/>
        <label>1</label>
    </ligand>
</feature>
<organism evidence="14 15">
    <name type="scientific">Oldenlandia corymbosa var. corymbosa</name>
    <dbReference type="NCBI Taxonomy" id="529605"/>
    <lineage>
        <taxon>Eukaryota</taxon>
        <taxon>Viridiplantae</taxon>
        <taxon>Streptophyta</taxon>
        <taxon>Embryophyta</taxon>
        <taxon>Tracheophyta</taxon>
        <taxon>Spermatophyta</taxon>
        <taxon>Magnoliopsida</taxon>
        <taxon>eudicotyledons</taxon>
        <taxon>Gunneridae</taxon>
        <taxon>Pentapetalae</taxon>
        <taxon>asterids</taxon>
        <taxon>lamiids</taxon>
        <taxon>Gentianales</taxon>
        <taxon>Rubiaceae</taxon>
        <taxon>Rubioideae</taxon>
        <taxon>Spermacoceae</taxon>
        <taxon>Hedyotis-Oldenlandia complex</taxon>
        <taxon>Oldenlandia</taxon>
    </lineage>
</organism>
<accession>A0AAV1CJR2</accession>
<reference evidence="14" key="1">
    <citation type="submission" date="2023-03" db="EMBL/GenBank/DDBJ databases">
        <authorList>
            <person name="Julca I."/>
        </authorList>
    </citation>
    <scope>NUCLEOTIDE SEQUENCE</scope>
</reference>
<keyword evidence="4 12" id="KW-0732">Signal</keyword>
<dbReference type="GO" id="GO:0030574">
    <property type="term" value="P:collagen catabolic process"/>
    <property type="evidence" value="ECO:0007669"/>
    <property type="project" value="TreeGrafter"/>
</dbReference>
<dbReference type="FunFam" id="3.40.390.10:FF:000018">
    <property type="entry name" value="Metalloendoproteinase 1"/>
    <property type="match status" value="1"/>
</dbReference>
<dbReference type="Pfam" id="PF01471">
    <property type="entry name" value="PG_binding_1"/>
    <property type="match status" value="1"/>
</dbReference>
<feature type="binding site" evidence="11">
    <location>
        <position position="277"/>
    </location>
    <ligand>
        <name>Zn(2+)</name>
        <dbReference type="ChEBI" id="CHEBI:29105"/>
        <label>2</label>
        <note>catalytic</note>
    </ligand>
</feature>
<feature type="binding site" evidence="11">
    <location>
        <position position="208"/>
    </location>
    <ligand>
        <name>Zn(2+)</name>
        <dbReference type="ChEBI" id="CHEBI:29105"/>
        <label>1</label>
    </ligand>
</feature>
<feature type="binding site" evidence="11">
    <location>
        <position position="269"/>
    </location>
    <ligand>
        <name>Zn(2+)</name>
        <dbReference type="ChEBI" id="CHEBI:29105"/>
        <label>2</label>
        <note>catalytic</note>
    </ligand>
</feature>
<name>A0AAV1CJR2_OLDCO</name>
<evidence type="ECO:0000256" key="12">
    <source>
        <dbReference type="SAM" id="SignalP"/>
    </source>
</evidence>
<keyword evidence="2" id="KW-0645">Protease</keyword>